<evidence type="ECO:0000256" key="1">
    <source>
        <dbReference type="ARBA" id="ARBA00010718"/>
    </source>
</evidence>
<sequence length="291" mass="31499">MSCPNSDSPINISTTANVLSCEIFCAYTHQYKDSACTVTQFPNYLKLSYDATTSAAVTFNKEGYNVREINIYAPSIHTYNGSTADAEMLIIHDGAGKKLIVSLPLVQSNGVASSAKILDEIITKYSSTFDKTKTNDSQLVNVSNYNLENFVPSAPYYFYMGGAPFSPCDGQYSFLVFDKTKSPVTINSATLAKLTGMIAPSGIKAVARSDYYYNASGPNVKPGSGGNKDEIYIECNPAGEDGEILYQTPPPTLIPDMSALSMDNIMKNPYLNVVIGVGLSYMALKMVSKIL</sequence>
<comment type="catalytic activity">
    <reaction evidence="6">
        <text>hydrogencarbonate + H(+) = CO2 + H2O</text>
        <dbReference type="Rhea" id="RHEA:10748"/>
        <dbReference type="ChEBI" id="CHEBI:15377"/>
        <dbReference type="ChEBI" id="CHEBI:15378"/>
        <dbReference type="ChEBI" id="CHEBI:16526"/>
        <dbReference type="ChEBI" id="CHEBI:17544"/>
        <dbReference type="EC" id="4.2.1.1"/>
    </reaction>
</comment>
<organism evidence="8">
    <name type="scientific">viral metagenome</name>
    <dbReference type="NCBI Taxonomy" id="1070528"/>
    <lineage>
        <taxon>unclassified sequences</taxon>
        <taxon>metagenomes</taxon>
        <taxon>organismal metagenomes</taxon>
    </lineage>
</organism>
<evidence type="ECO:0000256" key="6">
    <source>
        <dbReference type="ARBA" id="ARBA00048348"/>
    </source>
</evidence>
<evidence type="ECO:0000256" key="2">
    <source>
        <dbReference type="ARBA" id="ARBA00012925"/>
    </source>
</evidence>
<name>A0A6C0I4J1_9ZZZZ</name>
<dbReference type="EC" id="4.2.1.1" evidence="2"/>
<dbReference type="InterPro" id="IPR001148">
    <property type="entry name" value="CA_dom"/>
</dbReference>
<dbReference type="PANTHER" id="PTHR18952">
    <property type="entry name" value="CARBONIC ANHYDRASE"/>
    <property type="match status" value="1"/>
</dbReference>
<keyword evidence="5" id="KW-0456">Lyase</keyword>
<dbReference type="InterPro" id="IPR023561">
    <property type="entry name" value="Carbonic_anhydrase_a-class"/>
</dbReference>
<dbReference type="InterPro" id="IPR036398">
    <property type="entry name" value="CA_dom_sf"/>
</dbReference>
<evidence type="ECO:0000259" key="7">
    <source>
        <dbReference type="Pfam" id="PF00194"/>
    </source>
</evidence>
<dbReference type="PANTHER" id="PTHR18952:SF265">
    <property type="entry name" value="CARBONIC ANHYDRASE"/>
    <property type="match status" value="1"/>
</dbReference>
<dbReference type="AlphaFoldDB" id="A0A6C0I4J1"/>
<proteinExistence type="inferred from homology"/>
<dbReference type="SUPFAM" id="SSF51069">
    <property type="entry name" value="Carbonic anhydrase"/>
    <property type="match status" value="1"/>
</dbReference>
<evidence type="ECO:0000313" key="8">
    <source>
        <dbReference type="EMBL" id="QHT87063.1"/>
    </source>
</evidence>
<protein>
    <recommendedName>
        <fullName evidence="2">carbonic anhydrase</fullName>
        <ecNumber evidence="2">4.2.1.1</ecNumber>
    </recommendedName>
</protein>
<dbReference type="GO" id="GO:0008270">
    <property type="term" value="F:zinc ion binding"/>
    <property type="evidence" value="ECO:0007669"/>
    <property type="project" value="InterPro"/>
</dbReference>
<keyword evidence="4" id="KW-0862">Zinc</keyword>
<dbReference type="EMBL" id="MN740080">
    <property type="protein sequence ID" value="QHT87063.1"/>
    <property type="molecule type" value="Genomic_DNA"/>
</dbReference>
<accession>A0A6C0I4J1</accession>
<reference evidence="8" key="1">
    <citation type="journal article" date="2020" name="Nature">
        <title>Giant virus diversity and host interactions through global metagenomics.</title>
        <authorList>
            <person name="Schulz F."/>
            <person name="Roux S."/>
            <person name="Paez-Espino D."/>
            <person name="Jungbluth S."/>
            <person name="Walsh D.A."/>
            <person name="Denef V.J."/>
            <person name="McMahon K.D."/>
            <person name="Konstantinidis K.T."/>
            <person name="Eloe-Fadrosh E.A."/>
            <person name="Kyrpides N.C."/>
            <person name="Woyke T."/>
        </authorList>
    </citation>
    <scope>NUCLEOTIDE SEQUENCE</scope>
    <source>
        <strain evidence="8">GVMAG-M-3300023184-18</strain>
    </source>
</reference>
<evidence type="ECO:0000256" key="5">
    <source>
        <dbReference type="ARBA" id="ARBA00023239"/>
    </source>
</evidence>
<evidence type="ECO:0000256" key="3">
    <source>
        <dbReference type="ARBA" id="ARBA00022723"/>
    </source>
</evidence>
<keyword evidence="3" id="KW-0479">Metal-binding</keyword>
<dbReference type="GO" id="GO:0004089">
    <property type="term" value="F:carbonate dehydratase activity"/>
    <property type="evidence" value="ECO:0007669"/>
    <property type="project" value="UniProtKB-EC"/>
</dbReference>
<dbReference type="Gene3D" id="3.10.200.10">
    <property type="entry name" value="Alpha carbonic anhydrase"/>
    <property type="match status" value="1"/>
</dbReference>
<comment type="similarity">
    <text evidence="1">Belongs to the alpha-carbonic anhydrase family.</text>
</comment>
<evidence type="ECO:0000256" key="4">
    <source>
        <dbReference type="ARBA" id="ARBA00022833"/>
    </source>
</evidence>
<feature type="domain" description="Alpha-carbonic anhydrase" evidence="7">
    <location>
        <begin position="6"/>
        <end position="198"/>
    </location>
</feature>
<dbReference type="Pfam" id="PF00194">
    <property type="entry name" value="Carb_anhydrase"/>
    <property type="match status" value="1"/>
</dbReference>